<protein>
    <recommendedName>
        <fullName evidence="4">Ubiquitin 3 binding protein But2 C-terminal domain-containing protein</fullName>
    </recommendedName>
</protein>
<reference evidence="2" key="1">
    <citation type="submission" date="2023-06" db="EMBL/GenBank/DDBJ databases">
        <title>Genome-scale phylogeny and comparative genomics of the fungal order Sordariales.</title>
        <authorList>
            <consortium name="Lawrence Berkeley National Laboratory"/>
            <person name="Hensen N."/>
            <person name="Bonometti L."/>
            <person name="Westerberg I."/>
            <person name="Brannstrom I.O."/>
            <person name="Guillou S."/>
            <person name="Cros-Aarteil S."/>
            <person name="Calhoun S."/>
            <person name="Haridas S."/>
            <person name="Kuo A."/>
            <person name="Mondo S."/>
            <person name="Pangilinan J."/>
            <person name="Riley R."/>
            <person name="Labutti K."/>
            <person name="Andreopoulos B."/>
            <person name="Lipzen A."/>
            <person name="Chen C."/>
            <person name="Yanf M."/>
            <person name="Daum C."/>
            <person name="Ng V."/>
            <person name="Clum A."/>
            <person name="Steindorff A."/>
            <person name="Ohm R."/>
            <person name="Martin F."/>
            <person name="Silar P."/>
            <person name="Natvig D."/>
            <person name="Lalanne C."/>
            <person name="Gautier V."/>
            <person name="Ament-Velasquez S.L."/>
            <person name="Kruys A."/>
            <person name="Hutchinson M.I."/>
            <person name="Powell A.J."/>
            <person name="Barry K."/>
            <person name="Miller A.N."/>
            <person name="Grigoriev I.V."/>
            <person name="Debuchy R."/>
            <person name="Gladieux P."/>
            <person name="Thoren M.H."/>
            <person name="Johannesson H."/>
        </authorList>
    </citation>
    <scope>NUCLEOTIDE SEQUENCE</scope>
    <source>
        <strain evidence="2">CBS 540.89</strain>
    </source>
</reference>
<sequence>MQFSTLLITLSAAVGLTLAAPTAHSTCRRVQADATLLNVTNHPLLNVYQPQVISFSVPLKTVRRGPCALVADFPAGYSILDSSVQQGGPTLPINVIDVDGPAPGNSIGNIHFPSTVPDQKTKEAAKLTINSFRCREEMTFRFEVAGDGQVMFMTNGNYGLFMEFDC</sequence>
<name>A0AA40EIB2_9PEZI</name>
<keyword evidence="1" id="KW-0732">Signal</keyword>
<evidence type="ECO:0000313" key="2">
    <source>
        <dbReference type="EMBL" id="KAK0739881.1"/>
    </source>
</evidence>
<feature type="chain" id="PRO_5041470222" description="Ubiquitin 3 binding protein But2 C-terminal domain-containing protein" evidence="1">
    <location>
        <begin position="20"/>
        <end position="166"/>
    </location>
</feature>
<dbReference type="AlphaFoldDB" id="A0AA40EIB2"/>
<evidence type="ECO:0000313" key="3">
    <source>
        <dbReference type="Proteomes" id="UP001172159"/>
    </source>
</evidence>
<dbReference type="Proteomes" id="UP001172159">
    <property type="component" value="Unassembled WGS sequence"/>
</dbReference>
<comment type="caution">
    <text evidence="2">The sequence shown here is derived from an EMBL/GenBank/DDBJ whole genome shotgun (WGS) entry which is preliminary data.</text>
</comment>
<evidence type="ECO:0000256" key="1">
    <source>
        <dbReference type="SAM" id="SignalP"/>
    </source>
</evidence>
<dbReference type="EMBL" id="JAUKTV010000004">
    <property type="protein sequence ID" value="KAK0739881.1"/>
    <property type="molecule type" value="Genomic_DNA"/>
</dbReference>
<evidence type="ECO:0008006" key="4">
    <source>
        <dbReference type="Google" id="ProtNLM"/>
    </source>
</evidence>
<keyword evidence="3" id="KW-1185">Reference proteome</keyword>
<accession>A0AA40EIB2</accession>
<feature type="signal peptide" evidence="1">
    <location>
        <begin position="1"/>
        <end position="19"/>
    </location>
</feature>
<organism evidence="2 3">
    <name type="scientific">Apiosordaria backusii</name>
    <dbReference type="NCBI Taxonomy" id="314023"/>
    <lineage>
        <taxon>Eukaryota</taxon>
        <taxon>Fungi</taxon>
        <taxon>Dikarya</taxon>
        <taxon>Ascomycota</taxon>
        <taxon>Pezizomycotina</taxon>
        <taxon>Sordariomycetes</taxon>
        <taxon>Sordariomycetidae</taxon>
        <taxon>Sordariales</taxon>
        <taxon>Lasiosphaeriaceae</taxon>
        <taxon>Apiosordaria</taxon>
    </lineage>
</organism>
<gene>
    <name evidence="2" type="ORF">B0T21DRAFT_347141</name>
</gene>
<proteinExistence type="predicted"/>